<reference evidence="1 2" key="1">
    <citation type="journal article" date="2021" name="bioRxiv">
        <title>The Gossypium anomalum genome as a resource for cotton improvement and evolutionary analysis of hybrid incompatibility.</title>
        <authorList>
            <person name="Grover C.E."/>
            <person name="Yuan D."/>
            <person name="Arick M.A."/>
            <person name="Miller E.R."/>
            <person name="Hu G."/>
            <person name="Peterson D.G."/>
            <person name="Wendel J.F."/>
            <person name="Udall J.A."/>
        </authorList>
    </citation>
    <scope>NUCLEOTIDE SEQUENCE [LARGE SCALE GENOMIC DNA]</scope>
    <source>
        <strain evidence="1">JFW-Udall</strain>
        <tissue evidence="1">Leaf</tissue>
    </source>
</reference>
<keyword evidence="2" id="KW-1185">Reference proteome</keyword>
<accession>A0A8J5Z2K3</accession>
<gene>
    <name evidence="1" type="ORF">CXB51_024819</name>
</gene>
<sequence length="108" mass="11667">MKALAECLICQNKEISKGKLKGWAYISSCGKHCYHVGCVNNMNFENWKTGYFNQSQSGGVTNGLVFIKEENGESSNGRKENEGSLMEYALGLILQSVLGGAVASLLGI</sequence>
<organism evidence="1 2">
    <name type="scientific">Gossypium anomalum</name>
    <dbReference type="NCBI Taxonomy" id="47600"/>
    <lineage>
        <taxon>Eukaryota</taxon>
        <taxon>Viridiplantae</taxon>
        <taxon>Streptophyta</taxon>
        <taxon>Embryophyta</taxon>
        <taxon>Tracheophyta</taxon>
        <taxon>Spermatophyta</taxon>
        <taxon>Magnoliopsida</taxon>
        <taxon>eudicotyledons</taxon>
        <taxon>Gunneridae</taxon>
        <taxon>Pentapetalae</taxon>
        <taxon>rosids</taxon>
        <taxon>malvids</taxon>
        <taxon>Malvales</taxon>
        <taxon>Malvaceae</taxon>
        <taxon>Malvoideae</taxon>
        <taxon>Gossypium</taxon>
    </lineage>
</organism>
<dbReference type="Proteomes" id="UP000701853">
    <property type="component" value="Chromosome 10"/>
</dbReference>
<proteinExistence type="predicted"/>
<comment type="caution">
    <text evidence="1">The sequence shown here is derived from an EMBL/GenBank/DDBJ whole genome shotgun (WGS) entry which is preliminary data.</text>
</comment>
<dbReference type="EMBL" id="JAHUZN010000010">
    <property type="protein sequence ID" value="KAG8480289.1"/>
    <property type="molecule type" value="Genomic_DNA"/>
</dbReference>
<dbReference type="PANTHER" id="PTHR46477:SF15">
    <property type="entry name" value="CYSTEINE_HISTIDINE-RICH C1 DOMAIN PROTEIN"/>
    <property type="match status" value="1"/>
</dbReference>
<evidence type="ECO:0000313" key="1">
    <source>
        <dbReference type="EMBL" id="KAG8480289.1"/>
    </source>
</evidence>
<evidence type="ECO:0000313" key="2">
    <source>
        <dbReference type="Proteomes" id="UP000701853"/>
    </source>
</evidence>
<name>A0A8J5Z2K3_9ROSI</name>
<dbReference type="OrthoDB" id="949973at2759"/>
<dbReference type="PANTHER" id="PTHR46477">
    <property type="entry name" value="CYSTEINE/HISTIDINE-RICH C1 DOMAIN FAMILY PROTEIN"/>
    <property type="match status" value="1"/>
</dbReference>
<dbReference type="AlphaFoldDB" id="A0A8J5Z2K3"/>
<protein>
    <submittedName>
        <fullName evidence="1">Uncharacterized protein</fullName>
    </submittedName>
</protein>